<keyword evidence="1" id="KW-0378">Hydrolase</keyword>
<sequence length="219" mass="23600">MLEAAAAAADHLFDTGMCPYNFCLTASSCAAAHDAADQSNLTVSPSLTNTRMNCTLLLIAADAALFLSTDPYSKIALANSISLVAVDGNNYTEEHLVYIKRVVARITYNSQRLYDLGLQDVMVYNLVPPNFTPHYTQKYNYNICDTSVDPSAQIHNGLLLSAVEKINTRNPVAHFIILDQYLAFGLSDGLLTCCQGLGNSSCADTDPATGKPSLHTVQA</sequence>
<dbReference type="PANTHER" id="PTHR46020">
    <property type="entry name" value="OSJNBB0059K02.9 PROTEIN"/>
    <property type="match status" value="1"/>
</dbReference>
<dbReference type="Gene3D" id="3.40.50.1110">
    <property type="entry name" value="SGNH hydrolase"/>
    <property type="match status" value="1"/>
</dbReference>
<proteinExistence type="predicted"/>
<evidence type="ECO:0000313" key="3">
    <source>
        <dbReference type="EMBL" id="CAK9236591.1"/>
    </source>
</evidence>
<dbReference type="InterPro" id="IPR036514">
    <property type="entry name" value="SGNH_hydro_sf"/>
</dbReference>
<evidence type="ECO:0000313" key="4">
    <source>
        <dbReference type="Proteomes" id="UP001497512"/>
    </source>
</evidence>
<keyword evidence="4" id="KW-1185">Reference proteome</keyword>
<accession>A0ABP0V2F0</accession>
<reference evidence="3" key="1">
    <citation type="submission" date="2024-02" db="EMBL/GenBank/DDBJ databases">
        <authorList>
            <consortium name="ELIXIR-Norway"/>
            <consortium name="Elixir Norway"/>
        </authorList>
    </citation>
    <scope>NUCLEOTIDE SEQUENCE</scope>
</reference>
<gene>
    <name evidence="3" type="ORF">CSSPTR1EN2_LOCUS22991</name>
</gene>
<dbReference type="EMBL" id="OZ019901">
    <property type="protein sequence ID" value="CAK9236591.1"/>
    <property type="molecule type" value="Genomic_DNA"/>
</dbReference>
<keyword evidence="2" id="KW-0443">Lipid metabolism</keyword>
<evidence type="ECO:0000256" key="1">
    <source>
        <dbReference type="ARBA" id="ARBA00022801"/>
    </source>
</evidence>
<name>A0ABP0V2F0_9BRYO</name>
<dbReference type="PANTHER" id="PTHR46020:SF4">
    <property type="entry name" value="OS04G0650200 PROTEIN"/>
    <property type="match status" value="1"/>
</dbReference>
<evidence type="ECO:0000256" key="2">
    <source>
        <dbReference type="ARBA" id="ARBA00023098"/>
    </source>
</evidence>
<organism evidence="3 4">
    <name type="scientific">Sphagnum troendelagicum</name>
    <dbReference type="NCBI Taxonomy" id="128251"/>
    <lineage>
        <taxon>Eukaryota</taxon>
        <taxon>Viridiplantae</taxon>
        <taxon>Streptophyta</taxon>
        <taxon>Embryophyta</taxon>
        <taxon>Bryophyta</taxon>
        <taxon>Sphagnophytina</taxon>
        <taxon>Sphagnopsida</taxon>
        <taxon>Sphagnales</taxon>
        <taxon>Sphagnaceae</taxon>
        <taxon>Sphagnum</taxon>
    </lineage>
</organism>
<protein>
    <submittedName>
        <fullName evidence="3">Uncharacterized protein</fullName>
    </submittedName>
</protein>
<dbReference type="Proteomes" id="UP001497512">
    <property type="component" value="Chromosome 9"/>
</dbReference>